<dbReference type="Pfam" id="PF13746">
    <property type="entry name" value="Fer4_18"/>
    <property type="match status" value="1"/>
</dbReference>
<keyword evidence="10" id="KW-1185">Reference proteome</keyword>
<keyword evidence="7" id="KW-0472">Membrane</keyword>
<dbReference type="Pfam" id="PF12801">
    <property type="entry name" value="Fer4_5"/>
    <property type="match status" value="1"/>
</dbReference>
<evidence type="ECO:0000313" key="9">
    <source>
        <dbReference type="EMBL" id="MCQ3830953.1"/>
    </source>
</evidence>
<dbReference type="InterPro" id="IPR017900">
    <property type="entry name" value="4Fe4S_Fe_S_CS"/>
</dbReference>
<gene>
    <name evidence="9" type="primary">ccoG</name>
    <name evidence="9" type="ORF">HXX02_16050</name>
</gene>
<feature type="transmembrane region" description="Helical" evidence="7">
    <location>
        <begin position="76"/>
        <end position="97"/>
    </location>
</feature>
<name>A0ABT1P4B3_9GAMM</name>
<keyword evidence="3" id="KW-0479">Metal-binding</keyword>
<organism evidence="9 10">
    <name type="scientific">Microbulbifer elongatus</name>
    <dbReference type="NCBI Taxonomy" id="86173"/>
    <lineage>
        <taxon>Bacteria</taxon>
        <taxon>Pseudomonadati</taxon>
        <taxon>Pseudomonadota</taxon>
        <taxon>Gammaproteobacteria</taxon>
        <taxon>Cellvibrionales</taxon>
        <taxon>Microbulbiferaceae</taxon>
        <taxon>Microbulbifer</taxon>
    </lineage>
</organism>
<dbReference type="PROSITE" id="PS00198">
    <property type="entry name" value="4FE4S_FER_1"/>
    <property type="match status" value="1"/>
</dbReference>
<sequence length="449" mass="50289">MEKIPVVQDIPAPEGKLHVRLTEGRFQNVRRLTSWPLLALFFSLVWIESNGEPWLLFSFEQHRILLFGNAISWRDLSLLAGLLIAAAALLFFVAVAWGRVWCGFACPQSIWTWMFIRIENITEGSAHTRARQARQPITSGLASRRLVKHLLWLALALATSVTFVGYFVPIRQIINASAQFQLSADIAAWIGIIALLTYLNAGLVREKICLHACPYARFQSVMFDADTQTISYDQSRGEPRVSRRKGDGSAGDCVDCGICQQVCPTGIDIRNGLQAACIDCGACIDGCDQVMKKLGRPPGLIRFTSESRLQGQPGRVLRPRLTGYALVMVSAFAGVIFGFTDTTELLIEIRRDRTALFRQMDRNTVCNHYQIKVEGYQKQSESVLVTLAEPAEFTLFGPPAIDLSENSANWLPYRICATIPQPVKRTLVFRFINGDSEARKETTFLTHRF</sequence>
<evidence type="ECO:0000259" key="8">
    <source>
        <dbReference type="PROSITE" id="PS51379"/>
    </source>
</evidence>
<dbReference type="InterPro" id="IPR032879">
    <property type="entry name" value="FixG_C"/>
</dbReference>
<feature type="transmembrane region" description="Helical" evidence="7">
    <location>
        <begin position="321"/>
        <end position="340"/>
    </location>
</feature>
<evidence type="ECO:0000256" key="3">
    <source>
        <dbReference type="ARBA" id="ARBA00022723"/>
    </source>
</evidence>
<keyword evidence="7" id="KW-0812">Transmembrane</keyword>
<evidence type="ECO:0000256" key="2">
    <source>
        <dbReference type="ARBA" id="ARBA00022485"/>
    </source>
</evidence>
<dbReference type="Pfam" id="PF11614">
    <property type="entry name" value="FixG_C"/>
    <property type="match status" value="1"/>
</dbReference>
<dbReference type="NCBIfam" id="TIGR02745">
    <property type="entry name" value="ccoG_rdxA_fixG"/>
    <property type="match status" value="1"/>
</dbReference>
<dbReference type="Proteomes" id="UP001205566">
    <property type="component" value="Unassembled WGS sequence"/>
</dbReference>
<feature type="domain" description="4Fe-4S ferredoxin-type" evidence="8">
    <location>
        <begin position="244"/>
        <end position="272"/>
    </location>
</feature>
<evidence type="ECO:0000256" key="7">
    <source>
        <dbReference type="SAM" id="Phobius"/>
    </source>
</evidence>
<protein>
    <submittedName>
        <fullName evidence="9">Cytochrome c oxidase accessory protein CcoG</fullName>
    </submittedName>
</protein>
<keyword evidence="7" id="KW-1133">Transmembrane helix</keyword>
<dbReference type="InterPro" id="IPR014116">
    <property type="entry name" value="Cyt_c_oxidase_cbb3_FixG"/>
</dbReference>
<dbReference type="EMBL" id="JACASI010000043">
    <property type="protein sequence ID" value="MCQ3830953.1"/>
    <property type="molecule type" value="Genomic_DNA"/>
</dbReference>
<dbReference type="InterPro" id="IPR051684">
    <property type="entry name" value="Electron_Trans/Redox"/>
</dbReference>
<comment type="caution">
    <text evidence="9">The sequence shown here is derived from an EMBL/GenBank/DDBJ whole genome shotgun (WGS) entry which is preliminary data.</text>
</comment>
<dbReference type="PROSITE" id="PS51379">
    <property type="entry name" value="4FE4S_FER_2"/>
    <property type="match status" value="1"/>
</dbReference>
<dbReference type="InterPro" id="IPR013783">
    <property type="entry name" value="Ig-like_fold"/>
</dbReference>
<dbReference type="InterPro" id="IPR017896">
    <property type="entry name" value="4Fe4S_Fe-S-bd"/>
</dbReference>
<proteinExistence type="predicted"/>
<evidence type="ECO:0000256" key="5">
    <source>
        <dbReference type="ARBA" id="ARBA00023004"/>
    </source>
</evidence>
<evidence type="ECO:0000256" key="6">
    <source>
        <dbReference type="ARBA" id="ARBA00023014"/>
    </source>
</evidence>
<evidence type="ECO:0000256" key="1">
    <source>
        <dbReference type="ARBA" id="ARBA00022448"/>
    </source>
</evidence>
<feature type="transmembrane region" description="Helical" evidence="7">
    <location>
        <begin position="150"/>
        <end position="168"/>
    </location>
</feature>
<dbReference type="PANTHER" id="PTHR30176">
    <property type="entry name" value="FERREDOXIN-TYPE PROTEIN NAPH"/>
    <property type="match status" value="1"/>
</dbReference>
<dbReference type="SUPFAM" id="SSF54862">
    <property type="entry name" value="4Fe-4S ferredoxins"/>
    <property type="match status" value="1"/>
</dbReference>
<keyword evidence="4" id="KW-0249">Electron transport</keyword>
<reference evidence="9" key="1">
    <citation type="thesis" date="2020" institute="Technische Universitat Dresden" country="Dresden, Germany">
        <title>The Agarolytic System of Microbulbifer elongatus PORT2, Isolated from Batu Karas, Pangandaran West Java Indonesia.</title>
        <authorList>
            <person name="Anggraeni S.R."/>
        </authorList>
    </citation>
    <scope>NUCLEOTIDE SEQUENCE</scope>
    <source>
        <strain evidence="9">PORT2</strain>
    </source>
</reference>
<keyword evidence="2" id="KW-0004">4Fe-4S</keyword>
<keyword evidence="6" id="KW-0411">Iron-sulfur</keyword>
<feature type="transmembrane region" description="Helical" evidence="7">
    <location>
        <begin position="35"/>
        <end position="56"/>
    </location>
</feature>
<feature type="transmembrane region" description="Helical" evidence="7">
    <location>
        <begin position="180"/>
        <end position="199"/>
    </location>
</feature>
<keyword evidence="5" id="KW-0408">Iron</keyword>
<dbReference type="RefSeq" id="WP_255875859.1">
    <property type="nucleotide sequence ID" value="NZ_JACASI010000043.1"/>
</dbReference>
<keyword evidence="1" id="KW-0813">Transport</keyword>
<dbReference type="Gene3D" id="2.60.40.10">
    <property type="entry name" value="Immunoglobulins"/>
    <property type="match status" value="1"/>
</dbReference>
<evidence type="ECO:0000256" key="4">
    <source>
        <dbReference type="ARBA" id="ARBA00022982"/>
    </source>
</evidence>
<evidence type="ECO:0000313" key="10">
    <source>
        <dbReference type="Proteomes" id="UP001205566"/>
    </source>
</evidence>
<accession>A0ABT1P4B3</accession>
<dbReference type="Gene3D" id="3.30.70.20">
    <property type="match status" value="1"/>
</dbReference>
<dbReference type="PANTHER" id="PTHR30176:SF3">
    <property type="entry name" value="FERREDOXIN-TYPE PROTEIN NAPH"/>
    <property type="match status" value="1"/>
</dbReference>